<name>A0A9J7BLK4_9BACT</name>
<evidence type="ECO:0000256" key="2">
    <source>
        <dbReference type="ARBA" id="ARBA00022801"/>
    </source>
</evidence>
<feature type="domain" description="Glycoside hydrolase family 5" evidence="9">
    <location>
        <begin position="89"/>
        <end position="328"/>
    </location>
</feature>
<evidence type="ECO:0000256" key="1">
    <source>
        <dbReference type="ARBA" id="ARBA00005641"/>
    </source>
</evidence>
<dbReference type="Proteomes" id="UP001059380">
    <property type="component" value="Chromosome"/>
</dbReference>
<keyword evidence="5 7" id="KW-0326">Glycosidase</keyword>
<dbReference type="InterPro" id="IPR017853">
    <property type="entry name" value="GH"/>
</dbReference>
<keyword evidence="8" id="KW-0732">Signal</keyword>
<dbReference type="Gene3D" id="3.20.20.80">
    <property type="entry name" value="Glycosidases"/>
    <property type="match status" value="1"/>
</dbReference>
<dbReference type="EMBL" id="CP093313">
    <property type="protein sequence ID" value="UWZ83640.1"/>
    <property type="molecule type" value="Genomic_DNA"/>
</dbReference>
<accession>A0A9J7BLK4</accession>
<evidence type="ECO:0000259" key="9">
    <source>
        <dbReference type="Pfam" id="PF00150"/>
    </source>
</evidence>
<evidence type="ECO:0000256" key="5">
    <source>
        <dbReference type="ARBA" id="ARBA00023295"/>
    </source>
</evidence>
<organism evidence="10 11">
    <name type="scientific">Occallatibacter riparius</name>
    <dbReference type="NCBI Taxonomy" id="1002689"/>
    <lineage>
        <taxon>Bacteria</taxon>
        <taxon>Pseudomonadati</taxon>
        <taxon>Acidobacteriota</taxon>
        <taxon>Terriglobia</taxon>
        <taxon>Terriglobales</taxon>
        <taxon>Acidobacteriaceae</taxon>
        <taxon>Occallatibacter</taxon>
    </lineage>
</organism>
<reference evidence="10" key="1">
    <citation type="submission" date="2021-04" db="EMBL/GenBank/DDBJ databases">
        <title>Phylogenetic analysis of Acidobacteriaceae.</title>
        <authorList>
            <person name="Qiu L."/>
            <person name="Zhang Q."/>
        </authorList>
    </citation>
    <scope>NUCLEOTIDE SEQUENCE</scope>
    <source>
        <strain evidence="10">DSM 25168</strain>
    </source>
</reference>
<evidence type="ECO:0000256" key="6">
    <source>
        <dbReference type="ARBA" id="ARBA00023326"/>
    </source>
</evidence>
<gene>
    <name evidence="10" type="ORF">MOP44_24115</name>
</gene>
<sequence length="405" mass="46376">MSIRKFCSVLFCLGLSVNSALFAQRGFVHTSGANVVDGSGKTIMLRGTNLGNWLEPEGYMFHFDGGPQSPSEIEALTRELIGPSKSEAFWKQWRETYITQADIDRIAKMGFNSVRVPFHWKFFATDNAEGFRYIDQLVQWARKDHIYIVLDLHCAPGGQTGTNIDDSEGYPWLYTDTEAQARTVEVWRRIAKHYANESIVLGYDLLNEPIPHFPQLQRYNKDLEPLFKRLVAAVREVDKNHIVILGGAQWDSNFKVFGQPFDKNVMYTFHKYWTATDVSVIQEYLDFRDKYHVPIWLGESGENKDEWIAAFTKTLEDNHVGWCFWPYKKMDANSSPVTFDRPEHWDAVVKLAAMAPGTGNAEKRIAARPSPEEAQATFDDLLKKVQFSSERVNDGYLRALGLKPQ</sequence>
<feature type="signal peptide" evidence="8">
    <location>
        <begin position="1"/>
        <end position="22"/>
    </location>
</feature>
<dbReference type="PANTHER" id="PTHR31297:SF41">
    <property type="entry name" value="ENDOGLUCANASE, PUTATIVE (AFU_ORTHOLOGUE AFUA_5G01830)-RELATED"/>
    <property type="match status" value="1"/>
</dbReference>
<dbReference type="PANTHER" id="PTHR31297">
    <property type="entry name" value="GLUCAN ENDO-1,6-BETA-GLUCOSIDASE B"/>
    <property type="match status" value="1"/>
</dbReference>
<dbReference type="RefSeq" id="WP_260792975.1">
    <property type="nucleotide sequence ID" value="NZ_CP093313.1"/>
</dbReference>
<comment type="similarity">
    <text evidence="1 7">Belongs to the glycosyl hydrolase 5 (cellulase A) family.</text>
</comment>
<dbReference type="InterPro" id="IPR050386">
    <property type="entry name" value="Glycosyl_hydrolase_5"/>
</dbReference>
<keyword evidence="11" id="KW-1185">Reference proteome</keyword>
<dbReference type="Pfam" id="PF00150">
    <property type="entry name" value="Cellulase"/>
    <property type="match status" value="1"/>
</dbReference>
<dbReference type="SUPFAM" id="SSF51445">
    <property type="entry name" value="(Trans)glycosidases"/>
    <property type="match status" value="1"/>
</dbReference>
<keyword evidence="2 7" id="KW-0378">Hydrolase</keyword>
<dbReference type="GO" id="GO:0008422">
    <property type="term" value="F:beta-glucosidase activity"/>
    <property type="evidence" value="ECO:0007669"/>
    <property type="project" value="TreeGrafter"/>
</dbReference>
<dbReference type="GO" id="GO:0030245">
    <property type="term" value="P:cellulose catabolic process"/>
    <property type="evidence" value="ECO:0007669"/>
    <property type="project" value="UniProtKB-KW"/>
</dbReference>
<evidence type="ECO:0000256" key="8">
    <source>
        <dbReference type="SAM" id="SignalP"/>
    </source>
</evidence>
<dbReference type="GO" id="GO:0009986">
    <property type="term" value="C:cell surface"/>
    <property type="evidence" value="ECO:0007669"/>
    <property type="project" value="TreeGrafter"/>
</dbReference>
<proteinExistence type="inferred from homology"/>
<evidence type="ECO:0000256" key="7">
    <source>
        <dbReference type="RuleBase" id="RU361153"/>
    </source>
</evidence>
<dbReference type="GO" id="GO:0005576">
    <property type="term" value="C:extracellular region"/>
    <property type="evidence" value="ECO:0007669"/>
    <property type="project" value="TreeGrafter"/>
</dbReference>
<dbReference type="InterPro" id="IPR001547">
    <property type="entry name" value="Glyco_hydro_5"/>
</dbReference>
<protein>
    <submittedName>
        <fullName evidence="10">Glycoside hydrolase family 5 protein</fullName>
    </submittedName>
</protein>
<keyword evidence="4" id="KW-0119">Carbohydrate metabolism</keyword>
<evidence type="ECO:0000313" key="11">
    <source>
        <dbReference type="Proteomes" id="UP001059380"/>
    </source>
</evidence>
<evidence type="ECO:0000256" key="4">
    <source>
        <dbReference type="ARBA" id="ARBA00023277"/>
    </source>
</evidence>
<evidence type="ECO:0000256" key="3">
    <source>
        <dbReference type="ARBA" id="ARBA00023001"/>
    </source>
</evidence>
<dbReference type="KEGG" id="orp:MOP44_24115"/>
<feature type="chain" id="PRO_5039906587" evidence="8">
    <location>
        <begin position="23"/>
        <end position="405"/>
    </location>
</feature>
<keyword evidence="6" id="KW-0624">Polysaccharide degradation</keyword>
<evidence type="ECO:0000313" key="10">
    <source>
        <dbReference type="EMBL" id="UWZ83640.1"/>
    </source>
</evidence>
<keyword evidence="3" id="KW-0136">Cellulose degradation</keyword>
<dbReference type="AlphaFoldDB" id="A0A9J7BLK4"/>